<accession>A0ABM9I2P0</accession>
<evidence type="ECO:0000256" key="1">
    <source>
        <dbReference type="SAM" id="SignalP"/>
    </source>
</evidence>
<organism evidence="2 3">
    <name type="scientific">Methylocaldum szegediense</name>
    <dbReference type="NCBI Taxonomy" id="73780"/>
    <lineage>
        <taxon>Bacteria</taxon>
        <taxon>Pseudomonadati</taxon>
        <taxon>Pseudomonadota</taxon>
        <taxon>Gammaproteobacteria</taxon>
        <taxon>Methylococcales</taxon>
        <taxon>Methylococcaceae</taxon>
        <taxon>Methylocaldum</taxon>
    </lineage>
</organism>
<feature type="signal peptide" evidence="1">
    <location>
        <begin position="1"/>
        <end position="26"/>
    </location>
</feature>
<dbReference type="RefSeq" id="WP_026611568.1">
    <property type="nucleotide sequence ID" value="NZ_OX458333.1"/>
</dbReference>
<proteinExistence type="predicted"/>
<evidence type="ECO:0000313" key="2">
    <source>
        <dbReference type="EMBL" id="CAI8850200.1"/>
    </source>
</evidence>
<protein>
    <submittedName>
        <fullName evidence="2">Uncharacterized protein</fullName>
    </submittedName>
</protein>
<keyword evidence="1" id="KW-0732">Signal</keyword>
<reference evidence="2 3" key="1">
    <citation type="submission" date="2023-03" db="EMBL/GenBank/DDBJ databases">
        <authorList>
            <person name="Pearce D."/>
        </authorList>
    </citation>
    <scope>NUCLEOTIDE SEQUENCE [LARGE SCALE GENOMIC DNA]</scope>
    <source>
        <strain evidence="2">Msz</strain>
    </source>
</reference>
<sequence>MINCKWRAVFPLSLLILHSAVTVSHAETEVLANAVPDECWSTCGGPYVAAENGACPIGTIPKRNQAYVWGLAKWKDKVWIGTGANIAGIGQTAAGGLQDCVITRDANGNPINVLEGGMSQYPGVPALLRPFLGDWRPPQVWIYDTVTRQKINVTPNDPLINETLGLRSAGVSNGLVILAGPGRLGVTVNMFAFDADANPPKYLGSRSFIRYSNIRKFVSVQNVVYTGVQTIMGSGEVLRWTGTKSNPFSFTTVGLVDNDAVNLTEHEGRLFVSTWRPSTLSSSVGILGTDRPPAGIWMSPPIPDGGLRILHAGLWTKVWEVTDYEPDEVIASTQGVGDLASFAGYLYWGHMNPPWSVYSAFVDAYGEPSNVRETQNNLWRAIPIFRGRDFARNPKIELLYGDETLPRYNGATQTWEIVSNKLDATPRYGSAGFDVPTNVYTWTMAVFDGKLFVGTLDAGFGGMPTAHPGADLWFFKDGNSKAEAWTKTGFRHPDTVVGVRTMVPSNDTLFVGTSSMANLSPDGGWKLIGIKP</sequence>
<dbReference type="EMBL" id="OX458333">
    <property type="protein sequence ID" value="CAI8850200.1"/>
    <property type="molecule type" value="Genomic_DNA"/>
</dbReference>
<feature type="chain" id="PRO_5045233856" evidence="1">
    <location>
        <begin position="27"/>
        <end position="532"/>
    </location>
</feature>
<evidence type="ECO:0000313" key="3">
    <source>
        <dbReference type="Proteomes" id="UP001162030"/>
    </source>
</evidence>
<name>A0ABM9I2P0_9GAMM</name>
<dbReference type="Proteomes" id="UP001162030">
    <property type="component" value="Chromosome"/>
</dbReference>
<gene>
    <name evidence="2" type="ORF">MSZNOR_2493</name>
</gene>
<keyword evidence="3" id="KW-1185">Reference proteome</keyword>